<dbReference type="PRINTS" id="PR00081">
    <property type="entry name" value="GDHRDH"/>
</dbReference>
<proteinExistence type="inferred from homology"/>
<dbReference type="Gene3D" id="3.40.50.720">
    <property type="entry name" value="NAD(P)-binding Rossmann-like Domain"/>
    <property type="match status" value="1"/>
</dbReference>
<evidence type="ECO:0000256" key="2">
    <source>
        <dbReference type="ARBA" id="ARBA00022857"/>
    </source>
</evidence>
<accession>A0A8H5XJV6</accession>
<dbReference type="GO" id="GO:0005737">
    <property type="term" value="C:cytoplasm"/>
    <property type="evidence" value="ECO:0007669"/>
    <property type="project" value="TreeGrafter"/>
</dbReference>
<protein>
    <submittedName>
        <fullName evidence="4">Uncharacterized protein</fullName>
    </submittedName>
</protein>
<keyword evidence="5" id="KW-1185">Reference proteome</keyword>
<reference evidence="4 5" key="1">
    <citation type="submission" date="2020-05" db="EMBL/GenBank/DDBJ databases">
        <title>Identification and distribution of gene clusters putatively required for synthesis of sphingolipid metabolism inhibitors in phylogenetically diverse species of the filamentous fungus Fusarium.</title>
        <authorList>
            <person name="Kim H.-S."/>
            <person name="Busman M."/>
            <person name="Brown D.W."/>
            <person name="Divon H."/>
            <person name="Uhlig S."/>
            <person name="Proctor R.H."/>
        </authorList>
    </citation>
    <scope>NUCLEOTIDE SEQUENCE [LARGE SCALE GENOMIC DNA]</scope>
    <source>
        <strain evidence="4 5">NRRL 26131</strain>
    </source>
</reference>
<evidence type="ECO:0000313" key="5">
    <source>
        <dbReference type="Proteomes" id="UP000532311"/>
    </source>
</evidence>
<evidence type="ECO:0000256" key="1">
    <source>
        <dbReference type="ARBA" id="ARBA00006484"/>
    </source>
</evidence>
<dbReference type="AlphaFoldDB" id="A0A8H5XJV6"/>
<sequence>MLSSKPVAIVTGGGSGIGLGIVEYLVNSGWNVAVFDFNGQAAAKVAQRHQENTIHVMGNAALYADQAKVFIGSWQKWKRVDLVIANVGFGDRMDFSKPAEELEDGAPAQPDLLTIDVSLVSSIWSAYLALHFFRKNACKGGKIVFTSSLAGLYPTTNMLLYGAAKHGVVSLARGLGKKYSGGEDSIESYALCPGLVPTPLISEELRDVVPQHVLTPVSTIVQALERIIKGDFINGAAVECSGTEIQARPPQEYLNAAAEYIAEAAEWNGSPLQIFEVVNPVPFRSVLFISICCRAMVWAWSGPGLSQWRGAGPRTKQVPFPFRAVSLSCATLAKHCPLSIVSSEQPNSNHNPTDEIHIAGWMSFYSLDAMEDLGFARDTSTNTSTSTKSGLRIG</sequence>
<comment type="caution">
    <text evidence="4">The sequence shown here is derived from an EMBL/GenBank/DDBJ whole genome shotgun (WGS) entry which is preliminary data.</text>
</comment>
<evidence type="ECO:0000313" key="4">
    <source>
        <dbReference type="EMBL" id="KAF5694891.1"/>
    </source>
</evidence>
<dbReference type="InterPro" id="IPR020904">
    <property type="entry name" value="Sc_DH/Rdtase_CS"/>
</dbReference>
<dbReference type="PANTHER" id="PTHR44229:SF4">
    <property type="entry name" value="15-HYDROXYPROSTAGLANDIN DEHYDROGENASE [NAD(+)]"/>
    <property type="match status" value="1"/>
</dbReference>
<keyword evidence="2" id="KW-0521">NADP</keyword>
<comment type="similarity">
    <text evidence="1">Belongs to the short-chain dehydrogenases/reductases (SDR) family.</text>
</comment>
<dbReference type="EMBL" id="JAAQPF010001000">
    <property type="protein sequence ID" value="KAF5694891.1"/>
    <property type="molecule type" value="Genomic_DNA"/>
</dbReference>
<dbReference type="Pfam" id="PF00106">
    <property type="entry name" value="adh_short"/>
    <property type="match status" value="1"/>
</dbReference>
<dbReference type="PANTHER" id="PTHR44229">
    <property type="entry name" value="15-HYDROXYPROSTAGLANDIN DEHYDROGENASE [NAD(+)]"/>
    <property type="match status" value="1"/>
</dbReference>
<dbReference type="GO" id="GO:0016491">
    <property type="term" value="F:oxidoreductase activity"/>
    <property type="evidence" value="ECO:0007669"/>
    <property type="project" value="UniProtKB-KW"/>
</dbReference>
<evidence type="ECO:0000256" key="3">
    <source>
        <dbReference type="ARBA" id="ARBA00023002"/>
    </source>
</evidence>
<dbReference type="PROSITE" id="PS00061">
    <property type="entry name" value="ADH_SHORT"/>
    <property type="match status" value="1"/>
</dbReference>
<gene>
    <name evidence="4" type="ORF">FGLOB1_14130</name>
</gene>
<name>A0A8H5XJV6_9HYPO</name>
<organism evidence="4 5">
    <name type="scientific">Fusarium globosum</name>
    <dbReference type="NCBI Taxonomy" id="78864"/>
    <lineage>
        <taxon>Eukaryota</taxon>
        <taxon>Fungi</taxon>
        <taxon>Dikarya</taxon>
        <taxon>Ascomycota</taxon>
        <taxon>Pezizomycotina</taxon>
        <taxon>Sordariomycetes</taxon>
        <taxon>Hypocreomycetidae</taxon>
        <taxon>Hypocreales</taxon>
        <taxon>Nectriaceae</taxon>
        <taxon>Fusarium</taxon>
        <taxon>Fusarium fujikuroi species complex</taxon>
    </lineage>
</organism>
<dbReference type="InterPro" id="IPR002347">
    <property type="entry name" value="SDR_fam"/>
</dbReference>
<dbReference type="SUPFAM" id="SSF51735">
    <property type="entry name" value="NAD(P)-binding Rossmann-fold domains"/>
    <property type="match status" value="1"/>
</dbReference>
<dbReference type="InterPro" id="IPR036291">
    <property type="entry name" value="NAD(P)-bd_dom_sf"/>
</dbReference>
<keyword evidence="3" id="KW-0560">Oxidoreductase</keyword>
<dbReference type="Proteomes" id="UP000532311">
    <property type="component" value="Unassembled WGS sequence"/>
</dbReference>